<organism evidence="4">
    <name type="scientific">Strongyloides ratti</name>
    <name type="common">Parasitic roundworm</name>
    <dbReference type="NCBI Taxonomy" id="34506"/>
    <lineage>
        <taxon>Eukaryota</taxon>
        <taxon>Metazoa</taxon>
        <taxon>Ecdysozoa</taxon>
        <taxon>Nematoda</taxon>
        <taxon>Chromadorea</taxon>
        <taxon>Rhabditida</taxon>
        <taxon>Tylenchina</taxon>
        <taxon>Panagrolaimomorpha</taxon>
        <taxon>Strongyloidoidea</taxon>
        <taxon>Strongyloididae</taxon>
        <taxon>Strongyloides</taxon>
    </lineage>
</organism>
<dbReference type="Gene3D" id="1.10.225.10">
    <property type="entry name" value="Saposin-like"/>
    <property type="match status" value="4"/>
</dbReference>
<reference evidence="4 5" key="1">
    <citation type="submission" date="2014-09" db="EMBL/GenBank/DDBJ databases">
        <authorList>
            <person name="Martin A.A."/>
        </authorList>
    </citation>
    <scope>NUCLEOTIDE SEQUENCE</scope>
    <source>
        <strain evidence="5">ED321</strain>
        <strain evidence="4">ED321 Heterogonic</strain>
    </source>
</reference>
<dbReference type="InterPro" id="IPR051428">
    <property type="entry name" value="Sphingo_Act-Surfact_Prot"/>
</dbReference>
<dbReference type="PROSITE" id="PS50015">
    <property type="entry name" value="SAP_B"/>
    <property type="match status" value="4"/>
</dbReference>
<dbReference type="InterPro" id="IPR007856">
    <property type="entry name" value="SapB_1"/>
</dbReference>
<dbReference type="OrthoDB" id="69496at2759"/>
<evidence type="ECO:0000313" key="6">
    <source>
        <dbReference type="WBParaSite" id="SRAE_X000080400.1"/>
    </source>
</evidence>
<name>A0A090LUZ9_STRRB</name>
<evidence type="ECO:0000259" key="3">
    <source>
        <dbReference type="PROSITE" id="PS50015"/>
    </source>
</evidence>
<dbReference type="SMART" id="SM00741">
    <property type="entry name" value="SapB"/>
    <property type="match status" value="4"/>
</dbReference>
<dbReference type="eggNOG" id="KOG1340">
    <property type="taxonomic scope" value="Eukaryota"/>
</dbReference>
<dbReference type="PANTHER" id="PTHR11480">
    <property type="entry name" value="SAPOSIN-RELATED"/>
    <property type="match status" value="1"/>
</dbReference>
<evidence type="ECO:0000313" key="7">
    <source>
        <dbReference type="WormBase" id="SRAE_X000080400"/>
    </source>
</evidence>
<dbReference type="SUPFAM" id="SSF47862">
    <property type="entry name" value="Saposin"/>
    <property type="match status" value="3"/>
</dbReference>
<sequence length="437" mass="49795">MKNLTVFFLVLLSTTVTLAIKDELLDSNKIPKVSTYDIEITKDVCDECQTIVSRFSEAMRDPSKLAALKLILGSLCHETVYEMECKLFVRKLDVFMDKLLPYLNDTKKVCHKFHMCGNEKINAFHKFAILYADKIITSIDKKNRFLCEECRFAAKELEEFVSDKSTQEQVKRFISQNICAKIPKYQGSCDLMIDDFLPDFFKQLEDYLKNAPQFCHNIGLCDKSRVTHTNNENKSAKGQIALHQFINGIKEVRSVRHPEILMSCLECEIAIDAVLIELRQNKTIYGLADDLRDGVCPVLPSNYTLSCNDFLNLYAPTVVYMTMQQFTSEGICTGLVKACKKEDMSKLHFNKLSIEEQNSVKCEACKAVNNHIINVLDDGDFRQKITDGLEQNICSYVPGVGVNACENLMQKYLPVALNKIEGYLKKPDMCQNILHVC</sequence>
<accession>A0A090LUZ9</accession>
<feature type="domain" description="Saposin B-type" evidence="3">
    <location>
        <begin position="41"/>
        <end position="120"/>
    </location>
</feature>
<proteinExistence type="predicted"/>
<feature type="domain" description="Saposin B-type" evidence="3">
    <location>
        <begin position="358"/>
        <end position="437"/>
    </location>
</feature>
<dbReference type="OMA" id="DICVHAG"/>
<dbReference type="STRING" id="34506.A0A090LUZ9"/>
<feature type="chain" id="PRO_5015031130" evidence="2">
    <location>
        <begin position="20"/>
        <end position="437"/>
    </location>
</feature>
<dbReference type="CTD" id="36383859"/>
<dbReference type="InterPro" id="IPR008139">
    <property type="entry name" value="SaposinB_dom"/>
</dbReference>
<keyword evidence="2" id="KW-0732">Signal</keyword>
<keyword evidence="1" id="KW-1015">Disulfide bond</keyword>
<feature type="domain" description="Saposin B-type" evidence="3">
    <location>
        <begin position="143"/>
        <end position="225"/>
    </location>
</feature>
<dbReference type="Proteomes" id="UP000035682">
    <property type="component" value="Unplaced"/>
</dbReference>
<protein>
    <submittedName>
        <fullName evidence="4 6">Saposin-like type B, 1 domain and Saposin B domain and Saposin-like domain-containing protein</fullName>
    </submittedName>
</protein>
<dbReference type="WBParaSite" id="SRAE_X000080400.1">
    <property type="protein sequence ID" value="SRAE_X000080400.1"/>
    <property type="gene ID" value="WBGene00266365"/>
</dbReference>
<dbReference type="AlphaFoldDB" id="A0A090LUZ9"/>
<dbReference type="GO" id="GO:0006629">
    <property type="term" value="P:lipid metabolic process"/>
    <property type="evidence" value="ECO:0007669"/>
    <property type="project" value="InterPro"/>
</dbReference>
<reference evidence="6" key="2">
    <citation type="submission" date="2020-12" db="UniProtKB">
        <authorList>
            <consortium name="WormBaseParasite"/>
        </authorList>
    </citation>
    <scope>IDENTIFICATION</scope>
</reference>
<evidence type="ECO:0000256" key="2">
    <source>
        <dbReference type="SAM" id="SignalP"/>
    </source>
</evidence>
<dbReference type="RefSeq" id="XP_024510675.1">
    <property type="nucleotide sequence ID" value="XM_024645192.1"/>
</dbReference>
<evidence type="ECO:0000313" key="4">
    <source>
        <dbReference type="EMBL" id="CEF71479.1"/>
    </source>
</evidence>
<dbReference type="WormBase" id="SRAE_X000080400">
    <property type="protein sequence ID" value="SRP04781"/>
    <property type="gene ID" value="WBGene00266365"/>
</dbReference>
<dbReference type="Pfam" id="PF05184">
    <property type="entry name" value="SapB_1"/>
    <property type="match status" value="1"/>
</dbReference>
<dbReference type="InterPro" id="IPR011001">
    <property type="entry name" value="Saposin-like"/>
</dbReference>
<evidence type="ECO:0000256" key="1">
    <source>
        <dbReference type="ARBA" id="ARBA00023157"/>
    </source>
</evidence>
<dbReference type="EMBL" id="LN609530">
    <property type="protein sequence ID" value="CEF71479.1"/>
    <property type="molecule type" value="Genomic_DNA"/>
</dbReference>
<evidence type="ECO:0000313" key="5">
    <source>
        <dbReference type="Proteomes" id="UP000035682"/>
    </source>
</evidence>
<gene>
    <name evidence="4 6 7" type="ORF">SRAE_X000080400</name>
</gene>
<keyword evidence="5" id="KW-1185">Reference proteome</keyword>
<feature type="signal peptide" evidence="2">
    <location>
        <begin position="1"/>
        <end position="19"/>
    </location>
</feature>
<dbReference type="PANTHER" id="PTHR11480:SF3">
    <property type="entry name" value="BCDNA.GH08312"/>
    <property type="match status" value="1"/>
</dbReference>
<dbReference type="GeneID" id="36383859"/>
<feature type="domain" description="Saposin B-type" evidence="3">
    <location>
        <begin position="260"/>
        <end position="343"/>
    </location>
</feature>